<dbReference type="Pfam" id="PF10755">
    <property type="entry name" value="DUF2585"/>
    <property type="match status" value="1"/>
</dbReference>
<keyword evidence="1" id="KW-1003">Cell membrane</keyword>
<evidence type="ECO:0008006" key="8">
    <source>
        <dbReference type="Google" id="ProtNLM"/>
    </source>
</evidence>
<feature type="transmembrane region" description="Helical" evidence="5">
    <location>
        <begin position="6"/>
        <end position="25"/>
    </location>
</feature>
<keyword evidence="4 5" id="KW-0472">Membrane</keyword>
<reference evidence="6 7" key="1">
    <citation type="submission" date="2017-09" db="EMBL/GenBank/DDBJ databases">
        <title>Depth-based differentiation of microbial function through sediment-hosted aquifers and enrichment of novel symbionts in the deep terrestrial subsurface.</title>
        <authorList>
            <person name="Probst A.J."/>
            <person name="Ladd B."/>
            <person name="Jarett J.K."/>
            <person name="Geller-Mcgrath D.E."/>
            <person name="Sieber C.M."/>
            <person name="Emerson J.B."/>
            <person name="Anantharaman K."/>
            <person name="Thomas B.C."/>
            <person name="Malmstrom R."/>
            <person name="Stieglmeier M."/>
            <person name="Klingl A."/>
            <person name="Woyke T."/>
            <person name="Ryan C.M."/>
            <person name="Banfield J.F."/>
        </authorList>
    </citation>
    <scope>NUCLEOTIDE SEQUENCE [LARGE SCALE GENOMIC DNA]</scope>
    <source>
        <strain evidence="6">CG10_big_fil_rev_8_21_14_0_10_36_16</strain>
    </source>
</reference>
<organism evidence="6 7">
    <name type="scientific">Candidatus Yanofskybacteria bacterium CG10_big_fil_rev_8_21_14_0_10_36_16</name>
    <dbReference type="NCBI Taxonomy" id="1975096"/>
    <lineage>
        <taxon>Bacteria</taxon>
        <taxon>Candidatus Yanofskyibacteriota</taxon>
    </lineage>
</organism>
<keyword evidence="3 5" id="KW-1133">Transmembrane helix</keyword>
<evidence type="ECO:0000256" key="1">
    <source>
        <dbReference type="ARBA" id="ARBA00022475"/>
    </source>
</evidence>
<dbReference type="AlphaFoldDB" id="A0A2J0QAM3"/>
<protein>
    <recommendedName>
        <fullName evidence="8">DUF2585 domain-containing protein</fullName>
    </recommendedName>
</protein>
<evidence type="ECO:0000256" key="5">
    <source>
        <dbReference type="SAM" id="Phobius"/>
    </source>
</evidence>
<evidence type="ECO:0000256" key="4">
    <source>
        <dbReference type="ARBA" id="ARBA00023136"/>
    </source>
</evidence>
<feature type="transmembrane region" description="Helical" evidence="5">
    <location>
        <begin position="145"/>
        <end position="166"/>
    </location>
</feature>
<dbReference type="EMBL" id="PCXQ01000004">
    <property type="protein sequence ID" value="PJE51138.1"/>
    <property type="molecule type" value="Genomic_DNA"/>
</dbReference>
<accession>A0A2J0QAM3</accession>
<comment type="caution">
    <text evidence="6">The sequence shown here is derived from an EMBL/GenBank/DDBJ whole genome shotgun (WGS) entry which is preliminary data.</text>
</comment>
<evidence type="ECO:0000313" key="7">
    <source>
        <dbReference type="Proteomes" id="UP000228496"/>
    </source>
</evidence>
<evidence type="ECO:0000313" key="6">
    <source>
        <dbReference type="EMBL" id="PJE51138.1"/>
    </source>
</evidence>
<evidence type="ECO:0000256" key="2">
    <source>
        <dbReference type="ARBA" id="ARBA00022692"/>
    </source>
</evidence>
<proteinExistence type="predicted"/>
<name>A0A2J0QAM3_9BACT</name>
<dbReference type="Proteomes" id="UP000228496">
    <property type="component" value="Unassembled WGS sequence"/>
</dbReference>
<feature type="transmembrane region" description="Helical" evidence="5">
    <location>
        <begin position="85"/>
        <end position="104"/>
    </location>
</feature>
<feature type="transmembrane region" description="Helical" evidence="5">
    <location>
        <begin position="172"/>
        <end position="190"/>
    </location>
</feature>
<evidence type="ECO:0000256" key="3">
    <source>
        <dbReference type="ARBA" id="ARBA00022989"/>
    </source>
</evidence>
<dbReference type="InterPro" id="IPR019691">
    <property type="entry name" value="DUF2585"/>
</dbReference>
<dbReference type="GO" id="GO:0005886">
    <property type="term" value="C:plasma membrane"/>
    <property type="evidence" value="ECO:0007669"/>
    <property type="project" value="InterPro"/>
</dbReference>
<sequence length="215" mass="24686">MISDAVGLILIFGISAGTIVWRWYFGRKNKISLRTDIFIGIFIILLTALLLLLMGRLPWCACNQIWIWSGDVFSEHNSQHITDPYSPTHFIHGILFYLLLWVFARRIPIGVRLLMAIALESAWEVIENTDAVIEYYRANTISLGYYGDSVINSISDIVVMAIGFVFSWKVPTWVSVLVLVVIEVFLAFWIKDNLTLNIIMFIHPFEAIKNWQLGM</sequence>
<feature type="transmembrane region" description="Helical" evidence="5">
    <location>
        <begin position="37"/>
        <end position="59"/>
    </location>
</feature>
<gene>
    <name evidence="6" type="ORF">COV29_02595</name>
</gene>
<keyword evidence="2 5" id="KW-0812">Transmembrane</keyword>